<comment type="caution">
    <text evidence="1">The sequence shown here is derived from an EMBL/GenBank/DDBJ whole genome shotgun (WGS) entry which is preliminary data.</text>
</comment>
<gene>
    <name evidence="1" type="ORF">L1987_08231</name>
</gene>
<evidence type="ECO:0000313" key="2">
    <source>
        <dbReference type="Proteomes" id="UP001056120"/>
    </source>
</evidence>
<dbReference type="EMBL" id="CM042020">
    <property type="protein sequence ID" value="KAI3820683.1"/>
    <property type="molecule type" value="Genomic_DNA"/>
</dbReference>
<reference evidence="2" key="1">
    <citation type="journal article" date="2022" name="Mol. Ecol. Resour.">
        <title>The genomes of chicory, endive, great burdock and yacon provide insights into Asteraceae palaeo-polyploidization history and plant inulin production.</title>
        <authorList>
            <person name="Fan W."/>
            <person name="Wang S."/>
            <person name="Wang H."/>
            <person name="Wang A."/>
            <person name="Jiang F."/>
            <person name="Liu H."/>
            <person name="Zhao H."/>
            <person name="Xu D."/>
            <person name="Zhang Y."/>
        </authorList>
    </citation>
    <scope>NUCLEOTIDE SEQUENCE [LARGE SCALE GENOMIC DNA]</scope>
    <source>
        <strain evidence="2">cv. Yunnan</strain>
    </source>
</reference>
<reference evidence="1 2" key="2">
    <citation type="journal article" date="2022" name="Mol. Ecol. Resour.">
        <title>The genomes of chicory, endive, great burdock and yacon provide insights into Asteraceae paleo-polyploidization history and plant inulin production.</title>
        <authorList>
            <person name="Fan W."/>
            <person name="Wang S."/>
            <person name="Wang H."/>
            <person name="Wang A."/>
            <person name="Jiang F."/>
            <person name="Liu H."/>
            <person name="Zhao H."/>
            <person name="Xu D."/>
            <person name="Zhang Y."/>
        </authorList>
    </citation>
    <scope>NUCLEOTIDE SEQUENCE [LARGE SCALE GENOMIC DNA]</scope>
    <source>
        <strain evidence="2">cv. Yunnan</strain>
        <tissue evidence="1">Leaves</tissue>
    </source>
</reference>
<sequence length="127" mass="13900">MDSSNPLFLHSSDHPGLLLVSIVFDGSAFGSWKRVMSIALSAKNKLGFVDGTVVRPTSSPNLELWKRCNDMVISWILNTLSSDISYSSLSAISQGNDDVATYFTKIKSIWDEINEIEPIPPFTCGAS</sequence>
<dbReference type="Proteomes" id="UP001056120">
    <property type="component" value="Linkage Group LG03"/>
</dbReference>
<evidence type="ECO:0000313" key="1">
    <source>
        <dbReference type="EMBL" id="KAI3820683.1"/>
    </source>
</evidence>
<protein>
    <submittedName>
        <fullName evidence="1">Uncharacterized protein</fullName>
    </submittedName>
</protein>
<proteinExistence type="predicted"/>
<organism evidence="1 2">
    <name type="scientific">Smallanthus sonchifolius</name>
    <dbReference type="NCBI Taxonomy" id="185202"/>
    <lineage>
        <taxon>Eukaryota</taxon>
        <taxon>Viridiplantae</taxon>
        <taxon>Streptophyta</taxon>
        <taxon>Embryophyta</taxon>
        <taxon>Tracheophyta</taxon>
        <taxon>Spermatophyta</taxon>
        <taxon>Magnoliopsida</taxon>
        <taxon>eudicotyledons</taxon>
        <taxon>Gunneridae</taxon>
        <taxon>Pentapetalae</taxon>
        <taxon>asterids</taxon>
        <taxon>campanulids</taxon>
        <taxon>Asterales</taxon>
        <taxon>Asteraceae</taxon>
        <taxon>Asteroideae</taxon>
        <taxon>Heliantheae alliance</taxon>
        <taxon>Millerieae</taxon>
        <taxon>Smallanthus</taxon>
    </lineage>
</organism>
<name>A0ACB9JLX9_9ASTR</name>
<keyword evidence="2" id="KW-1185">Reference proteome</keyword>
<accession>A0ACB9JLX9</accession>